<dbReference type="RefSeq" id="WP_208058364.1">
    <property type="nucleotide sequence ID" value="NZ_JAGDYP010000003.1"/>
</dbReference>
<comment type="caution">
    <text evidence="2">The sequence shown here is derived from an EMBL/GenBank/DDBJ whole genome shotgun (WGS) entry which is preliminary data.</text>
</comment>
<dbReference type="EMBL" id="JAGDYP010000003">
    <property type="protein sequence ID" value="MBO1883745.1"/>
    <property type="molecule type" value="Genomic_DNA"/>
</dbReference>
<proteinExistence type="predicted"/>
<keyword evidence="3" id="KW-1185">Reference proteome</keyword>
<name>A0ABS3PWQ1_9FLAO</name>
<evidence type="ECO:0008006" key="4">
    <source>
        <dbReference type="Google" id="ProtNLM"/>
    </source>
</evidence>
<evidence type="ECO:0000313" key="3">
    <source>
        <dbReference type="Proteomes" id="UP000681610"/>
    </source>
</evidence>
<gene>
    <name evidence="2" type="ORF">J4N46_04760</name>
</gene>
<evidence type="ECO:0000313" key="2">
    <source>
        <dbReference type="EMBL" id="MBO1883745.1"/>
    </source>
</evidence>
<dbReference type="PROSITE" id="PS51257">
    <property type="entry name" value="PROKAR_LIPOPROTEIN"/>
    <property type="match status" value="1"/>
</dbReference>
<protein>
    <recommendedName>
        <fullName evidence="4">YD repeat-containing protein</fullName>
    </recommendedName>
</protein>
<feature type="region of interest" description="Disordered" evidence="1">
    <location>
        <begin position="288"/>
        <end position="309"/>
    </location>
</feature>
<organism evidence="2 3">
    <name type="scientific">Capnocytophaga bilenii</name>
    <dbReference type="NCBI Taxonomy" id="2819369"/>
    <lineage>
        <taxon>Bacteria</taxon>
        <taxon>Pseudomonadati</taxon>
        <taxon>Bacteroidota</taxon>
        <taxon>Flavobacteriia</taxon>
        <taxon>Flavobacteriales</taxon>
        <taxon>Flavobacteriaceae</taxon>
        <taxon>Capnocytophaga</taxon>
    </lineage>
</organism>
<sequence length="309" mass="34968">MKRILLIAVAALAIVACKKDKDEPQQPVPAPAPEAEATHSLGDITYPKTIVTTREDSTNRGNNQVTTVTYTISPKKLITEYTTVAKWTNQSNLLTNEKVVLSYDAKGAVATIVTTDLLQNKITSKKEFLYVDGKVDKILETYDNGSVATITYTYYDDGKVKSIHRKDAWSDMTYNLTYSGNKVIEKVIDHEDNSVYSEDEYTFDANNNVVRMDDKKNNQATIHTYDNKKNYKNNEFSRLISGYYGLPRPDYGKNYRTTTKVGTFTPTVVNYEYTANDYVKKTVEVSKSTYGDPRNPQTQVATQTVEYSY</sequence>
<evidence type="ECO:0000256" key="1">
    <source>
        <dbReference type="SAM" id="MobiDB-lite"/>
    </source>
</evidence>
<accession>A0ABS3PWQ1</accession>
<reference evidence="2 3" key="1">
    <citation type="submission" date="2021-03" db="EMBL/GenBank/DDBJ databases">
        <title>Isolation and description of Capnocytophaga bilenii sp. nov., a novel Capnocytophaga species, isolated from a gingivitis subject.</title>
        <authorList>
            <person name="Antezack A."/>
            <person name="Monnet-Corti V."/>
            <person name="La Scola B."/>
        </authorList>
    </citation>
    <scope>NUCLEOTIDE SEQUENCE [LARGE SCALE GENOMIC DNA]</scope>
    <source>
        <strain evidence="2 3">Marseille-Q4570</strain>
    </source>
</reference>
<dbReference type="Proteomes" id="UP000681610">
    <property type="component" value="Unassembled WGS sequence"/>
</dbReference>